<protein>
    <submittedName>
        <fullName evidence="4">rRNA methylase</fullName>
    </submittedName>
</protein>
<dbReference type="InterPro" id="IPR051259">
    <property type="entry name" value="rRNA_Methyltransferase"/>
</dbReference>
<dbReference type="PANTHER" id="PTHR43191:SF2">
    <property type="entry name" value="RRNA METHYLTRANSFERASE 3, MITOCHONDRIAL"/>
    <property type="match status" value="1"/>
</dbReference>
<dbReference type="InterPro" id="IPR001537">
    <property type="entry name" value="SpoU_MeTrfase"/>
</dbReference>
<dbReference type="InterPro" id="IPR029064">
    <property type="entry name" value="Ribosomal_eL30-like_sf"/>
</dbReference>
<evidence type="ECO:0000313" key="4">
    <source>
        <dbReference type="EMBL" id="ACV06263.1"/>
    </source>
</evidence>
<dbReference type="AlphaFoldDB" id="C7NHA6"/>
<dbReference type="EMBL" id="CP001686">
    <property type="protein sequence ID" value="ACV06263.1"/>
    <property type="molecule type" value="Genomic_DNA"/>
</dbReference>
<proteinExistence type="predicted"/>
<dbReference type="Pfam" id="PF00588">
    <property type="entry name" value="SpoU_methylase"/>
    <property type="match status" value="1"/>
</dbReference>
<feature type="domain" description="tRNA/rRNA methyltransferase SpoU type" evidence="3">
    <location>
        <begin position="85"/>
        <end position="221"/>
    </location>
</feature>
<dbReference type="STRING" id="478801.Ksed_12280"/>
<dbReference type="KEGG" id="kse:Ksed_12280"/>
<name>C7NHA6_KYTSD</name>
<dbReference type="GO" id="GO:0006396">
    <property type="term" value="P:RNA processing"/>
    <property type="evidence" value="ECO:0007669"/>
    <property type="project" value="InterPro"/>
</dbReference>
<evidence type="ECO:0000256" key="1">
    <source>
        <dbReference type="ARBA" id="ARBA00022603"/>
    </source>
</evidence>
<dbReference type="PANTHER" id="PTHR43191">
    <property type="entry name" value="RRNA METHYLTRANSFERASE 3"/>
    <property type="match status" value="1"/>
</dbReference>
<dbReference type="HOGENOM" id="CLU_021322_3_1_11"/>
<dbReference type="InterPro" id="IPR029028">
    <property type="entry name" value="Alpha/beta_knot_MTases"/>
</dbReference>
<keyword evidence="2" id="KW-0808">Transferase</keyword>
<dbReference type="GO" id="GO:0003723">
    <property type="term" value="F:RNA binding"/>
    <property type="evidence" value="ECO:0007669"/>
    <property type="project" value="InterPro"/>
</dbReference>
<sequence>MRELLRWQPELADDVFVTRDFLDRSPEFVELVAETPVHAHLVSDAVVRVVADADTPPGIVAVARWQPADLADCLGRLGPQGFGAVLSEVRDPGNLGTVIRAADAAGAAFVVVTDASVDVTNPKVVRSTAGSLHHIDVVTGIAFPDLRAATGGTVRLVAADGYASTQLPEADLDGPHLWVFGNEARGLPDDQVAACDAAVAVPLHGRAESLNLGTAAAVCLYASAMRPGS</sequence>
<dbReference type="SUPFAM" id="SSF75217">
    <property type="entry name" value="alpha/beta knot"/>
    <property type="match status" value="1"/>
</dbReference>
<dbReference type="Gene3D" id="3.40.1280.10">
    <property type="match status" value="1"/>
</dbReference>
<evidence type="ECO:0000256" key="2">
    <source>
        <dbReference type="ARBA" id="ARBA00022679"/>
    </source>
</evidence>
<evidence type="ECO:0000313" key="5">
    <source>
        <dbReference type="Proteomes" id="UP000006666"/>
    </source>
</evidence>
<keyword evidence="1 4" id="KW-0489">Methyltransferase</keyword>
<gene>
    <name evidence="4" type="ordered locus">Ksed_12280</name>
</gene>
<dbReference type="GO" id="GO:0008173">
    <property type="term" value="F:RNA methyltransferase activity"/>
    <property type="evidence" value="ECO:0007669"/>
    <property type="project" value="InterPro"/>
</dbReference>
<accession>C7NHA6</accession>
<dbReference type="eggNOG" id="COG0566">
    <property type="taxonomic scope" value="Bacteria"/>
</dbReference>
<dbReference type="Gene3D" id="3.30.1330.30">
    <property type="match status" value="1"/>
</dbReference>
<dbReference type="CDD" id="cd18095">
    <property type="entry name" value="SpoU-like_rRNA-MTase"/>
    <property type="match status" value="1"/>
</dbReference>
<dbReference type="Proteomes" id="UP000006666">
    <property type="component" value="Chromosome"/>
</dbReference>
<dbReference type="GO" id="GO:0032259">
    <property type="term" value="P:methylation"/>
    <property type="evidence" value="ECO:0007669"/>
    <property type="project" value="UniProtKB-KW"/>
</dbReference>
<keyword evidence="5" id="KW-1185">Reference proteome</keyword>
<dbReference type="InterPro" id="IPR029026">
    <property type="entry name" value="tRNA_m1G_MTases_N"/>
</dbReference>
<evidence type="ECO:0000259" key="3">
    <source>
        <dbReference type="Pfam" id="PF00588"/>
    </source>
</evidence>
<reference evidence="4 5" key="1">
    <citation type="journal article" date="2009" name="Stand. Genomic Sci.">
        <title>Complete genome sequence of Kytococcus sedentarius type strain (541).</title>
        <authorList>
            <person name="Sims D."/>
            <person name="Brettin T."/>
            <person name="Detter J.C."/>
            <person name="Han C."/>
            <person name="Lapidus A."/>
            <person name="Copeland A."/>
            <person name="Glavina Del Rio T."/>
            <person name="Nolan M."/>
            <person name="Chen F."/>
            <person name="Lucas S."/>
            <person name="Tice H."/>
            <person name="Cheng J.F."/>
            <person name="Bruce D."/>
            <person name="Goodwin L."/>
            <person name="Pitluck S."/>
            <person name="Ovchinnikova G."/>
            <person name="Pati A."/>
            <person name="Ivanova N."/>
            <person name="Mavrommatis K."/>
            <person name="Chen A."/>
            <person name="Palaniappan K."/>
            <person name="D'haeseleer P."/>
            <person name="Chain P."/>
            <person name="Bristow J."/>
            <person name="Eisen J.A."/>
            <person name="Markowitz V."/>
            <person name="Hugenholtz P."/>
            <person name="Schneider S."/>
            <person name="Goker M."/>
            <person name="Pukall R."/>
            <person name="Kyrpides N.C."/>
            <person name="Klenk H.P."/>
        </authorList>
    </citation>
    <scope>NUCLEOTIDE SEQUENCE [LARGE SCALE GENOMIC DNA]</scope>
    <source>
        <strain evidence="5">ATCC 14392 / DSM 20547 / JCM 11482 / CCUG 33030 / NBRC 15357 / NCTC 11040 / CCM 314 / 541</strain>
    </source>
</reference>
<organism evidence="4 5">
    <name type="scientific">Kytococcus sedentarius (strain ATCC 14392 / DSM 20547 / JCM 11482 / CCUG 33030 / NBRC 15357 / NCTC 11040 / CCM 314 / 541)</name>
    <name type="common">Micrococcus sedentarius</name>
    <dbReference type="NCBI Taxonomy" id="478801"/>
    <lineage>
        <taxon>Bacteria</taxon>
        <taxon>Bacillati</taxon>
        <taxon>Actinomycetota</taxon>
        <taxon>Actinomycetes</taxon>
        <taxon>Micrococcales</taxon>
        <taxon>Kytococcaceae</taxon>
        <taxon>Kytococcus</taxon>
    </lineage>
</organism>